<feature type="compositionally biased region" description="Acidic residues" evidence="1">
    <location>
        <begin position="68"/>
        <end position="84"/>
    </location>
</feature>
<name>A0ABU8CC03_9GAMM</name>
<proteinExistence type="predicted"/>
<accession>A0ABU8CC03</accession>
<protein>
    <submittedName>
        <fullName evidence="2">Uncharacterized protein</fullName>
    </submittedName>
</protein>
<reference evidence="2 3" key="1">
    <citation type="journal article" date="2023" name="Ecotoxicol. Environ. Saf.">
        <title>Mercury remediation potential of mercury-resistant strain Rheinheimera metallidurans sp. nov. isolated from a municipal waste dumping site.</title>
        <authorList>
            <person name="Yadav V."/>
            <person name="Manjhi A."/>
            <person name="Vadakedath N."/>
        </authorList>
    </citation>
    <scope>NUCLEOTIDE SEQUENCE [LARGE SCALE GENOMIC DNA]</scope>
    <source>
        <strain evidence="2 3">E-49</strain>
    </source>
</reference>
<dbReference type="Proteomes" id="UP001375382">
    <property type="component" value="Unassembled WGS sequence"/>
</dbReference>
<sequence length="93" mass="10185">MKNIINLLDKLGSSAELQQLDIATLAKISNPLDLDEQVQKAILNHDNKALEMLLNVRNKVVCAICPAEEEPSDTPQKDDDDQDDAEKAIACNG</sequence>
<evidence type="ECO:0000313" key="3">
    <source>
        <dbReference type="Proteomes" id="UP001375382"/>
    </source>
</evidence>
<dbReference type="RefSeq" id="WP_335737542.1">
    <property type="nucleotide sequence ID" value="NZ_JALAAR010000020.1"/>
</dbReference>
<feature type="region of interest" description="Disordered" evidence="1">
    <location>
        <begin position="68"/>
        <end position="93"/>
    </location>
</feature>
<dbReference type="EMBL" id="JALAAR010000020">
    <property type="protein sequence ID" value="MEH8019145.1"/>
    <property type="molecule type" value="Genomic_DNA"/>
</dbReference>
<evidence type="ECO:0000313" key="2">
    <source>
        <dbReference type="EMBL" id="MEH8019145.1"/>
    </source>
</evidence>
<keyword evidence="3" id="KW-1185">Reference proteome</keyword>
<comment type="caution">
    <text evidence="2">The sequence shown here is derived from an EMBL/GenBank/DDBJ whole genome shotgun (WGS) entry which is preliminary data.</text>
</comment>
<evidence type="ECO:0000256" key="1">
    <source>
        <dbReference type="SAM" id="MobiDB-lite"/>
    </source>
</evidence>
<organism evidence="2 3">
    <name type="scientific">Rheinheimera muenzenbergensis</name>
    <dbReference type="NCBI Taxonomy" id="1193628"/>
    <lineage>
        <taxon>Bacteria</taxon>
        <taxon>Pseudomonadati</taxon>
        <taxon>Pseudomonadota</taxon>
        <taxon>Gammaproteobacteria</taxon>
        <taxon>Chromatiales</taxon>
        <taxon>Chromatiaceae</taxon>
        <taxon>Rheinheimera</taxon>
    </lineage>
</organism>
<gene>
    <name evidence="2" type="ORF">MN202_18055</name>
</gene>